<dbReference type="Proteomes" id="UP001480595">
    <property type="component" value="Unassembled WGS sequence"/>
</dbReference>
<dbReference type="SUPFAM" id="SSF51430">
    <property type="entry name" value="NAD(P)-linked oxidoreductase"/>
    <property type="match status" value="1"/>
</dbReference>
<evidence type="ECO:0000313" key="1">
    <source>
        <dbReference type="EMBL" id="KAK8058258.1"/>
    </source>
</evidence>
<keyword evidence="2" id="KW-1185">Reference proteome</keyword>
<organism evidence="1 2">
    <name type="scientific">Apiospora phragmitis</name>
    <dbReference type="NCBI Taxonomy" id="2905665"/>
    <lineage>
        <taxon>Eukaryota</taxon>
        <taxon>Fungi</taxon>
        <taxon>Dikarya</taxon>
        <taxon>Ascomycota</taxon>
        <taxon>Pezizomycotina</taxon>
        <taxon>Sordariomycetes</taxon>
        <taxon>Xylariomycetidae</taxon>
        <taxon>Amphisphaeriales</taxon>
        <taxon>Apiosporaceae</taxon>
        <taxon>Apiospora</taxon>
    </lineage>
</organism>
<sequence>MSYKYLVIYYGTAFFDLGHVLAHEKEVTLSFFLENPSSLNNPSGSEHLIGTVQAAAKGFTISRKVFFPGQSSKCNLAKEATRKSIDRSLETLGVDRYSLSKFPAETVERFIAICERKGHAKPSAKQRQDNLTVFRPEREHDPLLCKHNVVFDAYSQLCERDSILL</sequence>
<protein>
    <submittedName>
        <fullName evidence="1">Aldo/keto reductase</fullName>
    </submittedName>
</protein>
<dbReference type="GeneID" id="92093178"/>
<comment type="caution">
    <text evidence="1">The sequence shown here is derived from an EMBL/GenBank/DDBJ whole genome shotgun (WGS) entry which is preliminary data.</text>
</comment>
<dbReference type="InterPro" id="IPR036812">
    <property type="entry name" value="NAD(P)_OxRdtase_dom_sf"/>
</dbReference>
<name>A0ABR1UH81_9PEZI</name>
<proteinExistence type="predicted"/>
<dbReference type="RefSeq" id="XP_066713704.1">
    <property type="nucleotide sequence ID" value="XM_066860115.1"/>
</dbReference>
<evidence type="ECO:0000313" key="2">
    <source>
        <dbReference type="Proteomes" id="UP001480595"/>
    </source>
</evidence>
<dbReference type="EMBL" id="JAQQWL010000009">
    <property type="protein sequence ID" value="KAK8058258.1"/>
    <property type="molecule type" value="Genomic_DNA"/>
</dbReference>
<accession>A0ABR1UH81</accession>
<gene>
    <name evidence="1" type="ORF">PG994_008706</name>
</gene>
<reference evidence="1 2" key="1">
    <citation type="submission" date="2023-01" db="EMBL/GenBank/DDBJ databases">
        <title>Analysis of 21 Apiospora genomes using comparative genomics revels a genus with tremendous synthesis potential of carbohydrate active enzymes and secondary metabolites.</title>
        <authorList>
            <person name="Sorensen T."/>
        </authorList>
    </citation>
    <scope>NUCLEOTIDE SEQUENCE [LARGE SCALE GENOMIC DNA]</scope>
    <source>
        <strain evidence="1 2">CBS 135458</strain>
    </source>
</reference>